<dbReference type="GO" id="GO:0042995">
    <property type="term" value="C:cell projection"/>
    <property type="evidence" value="ECO:0007669"/>
    <property type="project" value="UniProtKB-SubCell"/>
</dbReference>
<evidence type="ECO:0000256" key="12">
    <source>
        <dbReference type="ARBA" id="ARBA00022840"/>
    </source>
</evidence>
<evidence type="ECO:0000256" key="3">
    <source>
        <dbReference type="ARBA" id="ARBA00006998"/>
    </source>
</evidence>
<keyword evidence="12 21" id="KW-0067">ATP-binding</keyword>
<feature type="domain" description="Myosin motor" evidence="24">
    <location>
        <begin position="342"/>
        <end position="1065"/>
    </location>
</feature>
<keyword evidence="14 21" id="KW-0505">Motor protein</keyword>
<keyword evidence="16" id="KW-0206">Cytoskeleton</keyword>
<comment type="caution">
    <text evidence="25">The sequence shown here is derived from an EMBL/GenBank/DDBJ whole genome shotgun (WGS) entry which is preliminary data.</text>
</comment>
<dbReference type="Gene3D" id="1.10.10.820">
    <property type="match status" value="1"/>
</dbReference>
<evidence type="ECO:0000259" key="23">
    <source>
        <dbReference type="PROSITE" id="PS50011"/>
    </source>
</evidence>
<evidence type="ECO:0000256" key="17">
    <source>
        <dbReference type="ARBA" id="ARBA00023273"/>
    </source>
</evidence>
<name>A0AAV7JUD4_9METZ</name>
<comment type="subcellular location">
    <subcellularLocation>
        <location evidence="2">Cell projection</location>
    </subcellularLocation>
    <subcellularLocation>
        <location evidence="1">Cytoplasm</location>
        <location evidence="1">Cytoskeleton</location>
    </subcellularLocation>
</comment>
<dbReference type="Pfam" id="PF00612">
    <property type="entry name" value="IQ"/>
    <property type="match status" value="3"/>
</dbReference>
<dbReference type="Proteomes" id="UP001165289">
    <property type="component" value="Unassembled WGS sequence"/>
</dbReference>
<evidence type="ECO:0000256" key="6">
    <source>
        <dbReference type="ARBA" id="ARBA00022527"/>
    </source>
</evidence>
<dbReference type="Gene3D" id="1.20.120.720">
    <property type="entry name" value="Myosin VI head, motor domain, U50 subdomain"/>
    <property type="match status" value="1"/>
</dbReference>
<dbReference type="EMBL" id="JAKMXF010000300">
    <property type="protein sequence ID" value="KAI6652104.1"/>
    <property type="molecule type" value="Genomic_DNA"/>
</dbReference>
<dbReference type="GO" id="GO:0003779">
    <property type="term" value="F:actin binding"/>
    <property type="evidence" value="ECO:0007669"/>
    <property type="project" value="UniProtKB-KW"/>
</dbReference>
<dbReference type="SUPFAM" id="SSF52540">
    <property type="entry name" value="P-loop containing nucleoside triphosphate hydrolases"/>
    <property type="match status" value="1"/>
</dbReference>
<evidence type="ECO:0000256" key="5">
    <source>
        <dbReference type="ARBA" id="ARBA00022490"/>
    </source>
</evidence>
<dbReference type="Gene3D" id="1.20.5.4820">
    <property type="match status" value="1"/>
</dbReference>
<comment type="catalytic activity">
    <reaction evidence="20">
        <text>L-seryl-[protein] + ATP = O-phospho-L-seryl-[protein] + ADP + H(+)</text>
        <dbReference type="Rhea" id="RHEA:17989"/>
        <dbReference type="Rhea" id="RHEA-COMP:9863"/>
        <dbReference type="Rhea" id="RHEA-COMP:11604"/>
        <dbReference type="ChEBI" id="CHEBI:15378"/>
        <dbReference type="ChEBI" id="CHEBI:29999"/>
        <dbReference type="ChEBI" id="CHEBI:30616"/>
        <dbReference type="ChEBI" id="CHEBI:83421"/>
        <dbReference type="ChEBI" id="CHEBI:456216"/>
        <dbReference type="EC" id="2.7.11.1"/>
    </reaction>
</comment>
<evidence type="ECO:0000256" key="15">
    <source>
        <dbReference type="ARBA" id="ARBA00023203"/>
    </source>
</evidence>
<dbReference type="GO" id="GO:0030832">
    <property type="term" value="P:regulation of actin filament length"/>
    <property type="evidence" value="ECO:0007669"/>
    <property type="project" value="TreeGrafter"/>
</dbReference>
<evidence type="ECO:0000313" key="25">
    <source>
        <dbReference type="EMBL" id="KAI6652104.1"/>
    </source>
</evidence>
<evidence type="ECO:0000256" key="22">
    <source>
        <dbReference type="SAM" id="MobiDB-lite"/>
    </source>
</evidence>
<keyword evidence="5" id="KW-0963">Cytoplasm</keyword>
<proteinExistence type="inferred from homology"/>
<keyword evidence="7" id="KW-0716">Sensory transduction</keyword>
<evidence type="ECO:0000256" key="4">
    <source>
        <dbReference type="ARBA" id="ARBA00012513"/>
    </source>
</evidence>
<dbReference type="InterPro" id="IPR052409">
    <property type="entry name" value="Myosin-III_kinase_activity"/>
</dbReference>
<dbReference type="PANTHER" id="PTHR46256:SF3">
    <property type="entry name" value="MYOSIN MOTOR DOMAIN-CONTAINING PROTEIN"/>
    <property type="match status" value="1"/>
</dbReference>
<dbReference type="InterPro" id="IPR036961">
    <property type="entry name" value="Kinesin_motor_dom_sf"/>
</dbReference>
<feature type="region of interest" description="Actin-binding" evidence="21">
    <location>
        <begin position="946"/>
        <end position="968"/>
    </location>
</feature>
<sequence length="1432" mass="164707">MASWMNDSELMQELRRLENPVGKWELVERIGEGTYGEVYKARNCKSGEIQAVKVMDDVAEKEDDIRAELEVLKHHSLHPNIASFYGAYLKPGTGGEEQLWLVMEYCEGGSITDIAKSVQERGSCLEEDCVSFILREILQGLFYLHKSHIIHRDVKGQNVLLTRQAHVKLIDFGIAAKIAYTLDKRHSHLGTPFWMAPEVIACENQLDMDYDNRADVWSLGITAIELADSVTPYHGEHPARVLFRIPRDPSPTVRDTEKWSQKFLDFIARCLIKDYEKRPNVLELLADPFVDTNTDPRNIRRKLVQLLDQAQGPRLDDDDIFTLSSKGGSDTIKAYKPSIPAWEVHDLASLETIDEGIIVHYLQERYMRGDIYTYVGDVLISLNPFETLDIYNKRFQDHYINIPTTKDRPPHLFAIADVTYQSMLVNNKFQCTLISGESGSGKTEASNIFLQHLTRLGRASSKALEDKILKVNPVLEAFGNARTIINNNSSRFGKYIEVFFNSSGRVIGAEITQYLLEKSRIIHQPRRERSFHIFYYLLGYLRQENKLESFYFTPGEDHRYMRIGGTIVEYPKQYTVNSLNFNNIRHSLDIIGFTPREKTSIYSIIAAILHMGDIQIEIDMSSYDVTSHIVESTLVANPDEAKKAATLLKINTEQLIQVITTMGVVTRGEYLEIPNTLEQAMDIRDAISKALYGRLFSWIVKRINISIVPKVIPEDYLSIGILDIFGFENFKKNSLEQMNINIANEQLQYFFNQHIFALEQAEYAKEGINLNTFSFTNNQPILDMLLKKPVGLLALLDDESKFSSATDHSLITKFHSHYSRSKHYIRPKSNHPTFGIVHYAGKVSYSGIGFLQKNRDTLQSSAVTLLRESRDDLILELFSDKFIAGGSLLAEKTSTASKASRSRLKYFATGDSHKSGREGQGIPSGQPNPASLVRNQTVSTHFRNSLRELMVKIESAQPHFIRCIDPNGTKTPKLFLPHKVVEQLRYTGVLETCKIRKEGYSHRMLFEEFIERYKVLDLGYGQKVNRPFANCAQILETTRIRGYQLGRSKVFLKYYHVEELNEMVKRYKKYAITLQRFVRGFLARRLRDRIIWNTNNKASSVIGRCVRAWLFRIAFWRLVKSDYRKIVKLQALAKMELARIHYFKLKFESHRRARATKLLQSAIRIWLAKRHYSHLQEQIMLDSLTVLQAGVRGLIARKLVKEMVRQQSAAIVLQRAIRVVIEKRMRIEKEQNINRETVMVMRPGLVGSNNTNDLNVWIEKVIPVGDRALLESRKRKARSKGSLRHQLERGIMEEYNREQGAITIQRFYRGWQARRVTRPALLRAANEKRAVINFLTEMTNVSNKLVKKQLLLDDKKWHFTHVPPCEPSTTSLYTTISVQDSVRFFKTLEQSQQKIPRPHIAGSALHELPANNIDSNELKGARFNFTAMYANK</sequence>
<dbReference type="InterPro" id="IPR011009">
    <property type="entry name" value="Kinase-like_dom_sf"/>
</dbReference>
<dbReference type="Pfam" id="PF00063">
    <property type="entry name" value="Myosin_head"/>
    <property type="match status" value="1"/>
</dbReference>
<keyword evidence="9" id="KW-0677">Repeat</keyword>
<dbReference type="PROSITE" id="PS50096">
    <property type="entry name" value="IQ"/>
    <property type="match status" value="3"/>
</dbReference>
<evidence type="ECO:0000259" key="24">
    <source>
        <dbReference type="PROSITE" id="PS51456"/>
    </source>
</evidence>
<comment type="catalytic activity">
    <reaction evidence="19">
        <text>L-threonyl-[protein] + ATP = O-phospho-L-threonyl-[protein] + ADP + H(+)</text>
        <dbReference type="Rhea" id="RHEA:46608"/>
        <dbReference type="Rhea" id="RHEA-COMP:11060"/>
        <dbReference type="Rhea" id="RHEA-COMP:11605"/>
        <dbReference type="ChEBI" id="CHEBI:15378"/>
        <dbReference type="ChEBI" id="CHEBI:30013"/>
        <dbReference type="ChEBI" id="CHEBI:30616"/>
        <dbReference type="ChEBI" id="CHEBI:61977"/>
        <dbReference type="ChEBI" id="CHEBI:456216"/>
        <dbReference type="EC" id="2.7.11.1"/>
    </reaction>
</comment>
<dbReference type="InterPro" id="IPR027417">
    <property type="entry name" value="P-loop_NTPase"/>
</dbReference>
<dbReference type="GO" id="GO:0000146">
    <property type="term" value="F:microfilament motor activity"/>
    <property type="evidence" value="ECO:0007669"/>
    <property type="project" value="TreeGrafter"/>
</dbReference>
<dbReference type="GO" id="GO:0007601">
    <property type="term" value="P:visual perception"/>
    <property type="evidence" value="ECO:0007669"/>
    <property type="project" value="UniProtKB-KW"/>
</dbReference>
<comment type="similarity">
    <text evidence="21">Belongs to the TRAFAC class myosin-kinesin ATPase superfamily. Myosin family.</text>
</comment>
<dbReference type="SMART" id="SM00242">
    <property type="entry name" value="MYSc"/>
    <property type="match status" value="1"/>
</dbReference>
<evidence type="ECO:0000256" key="11">
    <source>
        <dbReference type="ARBA" id="ARBA00022777"/>
    </source>
</evidence>
<dbReference type="PRINTS" id="PR00193">
    <property type="entry name" value="MYOSINHEAVY"/>
</dbReference>
<keyword evidence="6" id="KW-0723">Serine/threonine-protein kinase</keyword>
<dbReference type="Gene3D" id="1.20.5.190">
    <property type="match status" value="1"/>
</dbReference>
<comment type="similarity">
    <text evidence="3">In the C-terminal section; belongs to the TRAFAC class myosin-kinesin ATPase superfamily. Myosin family.</text>
</comment>
<dbReference type="PANTHER" id="PTHR46256">
    <property type="entry name" value="AGAP011099-PA"/>
    <property type="match status" value="1"/>
</dbReference>
<accession>A0AAV7JUD4</accession>
<dbReference type="Gene3D" id="3.30.200.20">
    <property type="entry name" value="Phosphorylase Kinase, domain 1"/>
    <property type="match status" value="1"/>
</dbReference>
<evidence type="ECO:0000256" key="20">
    <source>
        <dbReference type="ARBA" id="ARBA00048679"/>
    </source>
</evidence>
<feature type="domain" description="Protein kinase" evidence="23">
    <location>
        <begin position="24"/>
        <end position="290"/>
    </location>
</feature>
<dbReference type="InterPro" id="IPR000719">
    <property type="entry name" value="Prot_kinase_dom"/>
</dbReference>
<dbReference type="InterPro" id="IPR001609">
    <property type="entry name" value="Myosin_head_motor_dom-like"/>
</dbReference>
<dbReference type="SMART" id="SM00220">
    <property type="entry name" value="S_TKc"/>
    <property type="match status" value="1"/>
</dbReference>
<dbReference type="PROSITE" id="PS51456">
    <property type="entry name" value="MYOSIN_MOTOR"/>
    <property type="match status" value="1"/>
</dbReference>
<reference evidence="25 26" key="1">
    <citation type="journal article" date="2023" name="BMC Biol.">
        <title>The compact genome of the sponge Oopsacas minuta (Hexactinellida) is lacking key metazoan core genes.</title>
        <authorList>
            <person name="Santini S."/>
            <person name="Schenkelaars Q."/>
            <person name="Jourda C."/>
            <person name="Duchesne M."/>
            <person name="Belahbib H."/>
            <person name="Rocher C."/>
            <person name="Selva M."/>
            <person name="Riesgo A."/>
            <person name="Vervoort M."/>
            <person name="Leys S.P."/>
            <person name="Kodjabachian L."/>
            <person name="Le Bivic A."/>
            <person name="Borchiellini C."/>
            <person name="Claverie J.M."/>
            <person name="Renard E."/>
        </authorList>
    </citation>
    <scope>NUCLEOTIDE SEQUENCE [LARGE SCALE GENOMIC DNA]</scope>
    <source>
        <strain evidence="25">SPO-2</strain>
    </source>
</reference>
<keyword evidence="10 21" id="KW-0547">Nucleotide-binding</keyword>
<dbReference type="InterPro" id="IPR000048">
    <property type="entry name" value="IQ_motif_EF-hand-BS"/>
</dbReference>
<keyword evidence="26" id="KW-1185">Reference proteome</keyword>
<dbReference type="Pfam" id="PF00069">
    <property type="entry name" value="Pkinase"/>
    <property type="match status" value="1"/>
</dbReference>
<evidence type="ECO:0000256" key="13">
    <source>
        <dbReference type="ARBA" id="ARBA00023123"/>
    </source>
</evidence>
<evidence type="ECO:0000256" key="21">
    <source>
        <dbReference type="PROSITE-ProRule" id="PRU00782"/>
    </source>
</evidence>
<organism evidence="25 26">
    <name type="scientific">Oopsacas minuta</name>
    <dbReference type="NCBI Taxonomy" id="111878"/>
    <lineage>
        <taxon>Eukaryota</taxon>
        <taxon>Metazoa</taxon>
        <taxon>Porifera</taxon>
        <taxon>Hexactinellida</taxon>
        <taxon>Hexasterophora</taxon>
        <taxon>Lyssacinosida</taxon>
        <taxon>Leucopsacidae</taxon>
        <taxon>Oopsacas</taxon>
    </lineage>
</organism>
<dbReference type="Gene3D" id="1.10.510.10">
    <property type="entry name" value="Transferase(Phosphotransferase) domain 1"/>
    <property type="match status" value="1"/>
</dbReference>
<dbReference type="GO" id="GO:0004674">
    <property type="term" value="F:protein serine/threonine kinase activity"/>
    <property type="evidence" value="ECO:0007669"/>
    <property type="project" value="UniProtKB-KW"/>
</dbReference>
<evidence type="ECO:0000256" key="2">
    <source>
        <dbReference type="ARBA" id="ARBA00004316"/>
    </source>
</evidence>
<evidence type="ECO:0000256" key="16">
    <source>
        <dbReference type="ARBA" id="ARBA00023212"/>
    </source>
</evidence>
<dbReference type="FunFam" id="1.10.510.10:FF:000421">
    <property type="entry name" value="Serine/threonine-protein kinase PAK 6"/>
    <property type="match status" value="1"/>
</dbReference>
<keyword evidence="13 21" id="KW-0518">Myosin</keyword>
<evidence type="ECO:0000256" key="14">
    <source>
        <dbReference type="ARBA" id="ARBA00023175"/>
    </source>
</evidence>
<evidence type="ECO:0000256" key="1">
    <source>
        <dbReference type="ARBA" id="ARBA00004245"/>
    </source>
</evidence>
<evidence type="ECO:0000256" key="9">
    <source>
        <dbReference type="ARBA" id="ARBA00022737"/>
    </source>
</evidence>
<dbReference type="GO" id="GO:0005524">
    <property type="term" value="F:ATP binding"/>
    <property type="evidence" value="ECO:0007669"/>
    <property type="project" value="UniProtKB-UniRule"/>
</dbReference>
<feature type="region of interest" description="Disordered" evidence="22">
    <location>
        <begin position="908"/>
        <end position="931"/>
    </location>
</feature>
<gene>
    <name evidence="25" type="ORF">LOD99_4649</name>
</gene>
<evidence type="ECO:0000313" key="26">
    <source>
        <dbReference type="Proteomes" id="UP001165289"/>
    </source>
</evidence>
<keyword evidence="11" id="KW-0418">Kinase</keyword>
<keyword evidence="18" id="KW-0844">Vision</keyword>
<protein>
    <recommendedName>
        <fullName evidence="4">non-specific serine/threonine protein kinase</fullName>
        <ecNumber evidence="4">2.7.11.1</ecNumber>
    </recommendedName>
</protein>
<feature type="binding site" evidence="21">
    <location>
        <begin position="436"/>
        <end position="443"/>
    </location>
    <ligand>
        <name>ATP</name>
        <dbReference type="ChEBI" id="CHEBI:30616"/>
    </ligand>
</feature>
<dbReference type="SUPFAM" id="SSF56112">
    <property type="entry name" value="Protein kinase-like (PK-like)"/>
    <property type="match status" value="1"/>
</dbReference>
<dbReference type="SMART" id="SM00015">
    <property type="entry name" value="IQ"/>
    <property type="match status" value="4"/>
</dbReference>
<evidence type="ECO:0000256" key="8">
    <source>
        <dbReference type="ARBA" id="ARBA00022679"/>
    </source>
</evidence>
<evidence type="ECO:0000256" key="18">
    <source>
        <dbReference type="ARBA" id="ARBA00023305"/>
    </source>
</evidence>
<evidence type="ECO:0000256" key="7">
    <source>
        <dbReference type="ARBA" id="ARBA00022606"/>
    </source>
</evidence>
<keyword evidence="8" id="KW-0808">Transferase</keyword>
<keyword evidence="17" id="KW-0966">Cell projection</keyword>
<dbReference type="PROSITE" id="PS50011">
    <property type="entry name" value="PROTEIN_KINASE_DOM"/>
    <property type="match status" value="1"/>
</dbReference>
<dbReference type="GO" id="GO:0016459">
    <property type="term" value="C:myosin complex"/>
    <property type="evidence" value="ECO:0007669"/>
    <property type="project" value="UniProtKB-KW"/>
</dbReference>
<dbReference type="InterPro" id="IPR008271">
    <property type="entry name" value="Ser/Thr_kinase_AS"/>
</dbReference>
<evidence type="ECO:0000256" key="19">
    <source>
        <dbReference type="ARBA" id="ARBA00047899"/>
    </source>
</evidence>
<evidence type="ECO:0000256" key="10">
    <source>
        <dbReference type="ARBA" id="ARBA00022741"/>
    </source>
</evidence>
<keyword evidence="15 21" id="KW-0009">Actin-binding</keyword>
<dbReference type="Gene3D" id="1.20.58.530">
    <property type="match status" value="1"/>
</dbReference>
<dbReference type="EC" id="2.7.11.1" evidence="4"/>
<dbReference type="Gene3D" id="3.40.850.10">
    <property type="entry name" value="Kinesin motor domain"/>
    <property type="match status" value="1"/>
</dbReference>
<dbReference type="PROSITE" id="PS00108">
    <property type="entry name" value="PROTEIN_KINASE_ST"/>
    <property type="match status" value="1"/>
</dbReference>